<dbReference type="GO" id="GO:0046856">
    <property type="term" value="P:phosphatidylinositol dephosphorylation"/>
    <property type="evidence" value="ECO:0007669"/>
    <property type="project" value="InterPro"/>
</dbReference>
<dbReference type="GO" id="GO:0016592">
    <property type="term" value="C:mediator complex"/>
    <property type="evidence" value="ECO:0007669"/>
    <property type="project" value="TreeGrafter"/>
</dbReference>
<dbReference type="Gene3D" id="3.60.10.10">
    <property type="entry name" value="Endonuclease/exonuclease/phosphatase"/>
    <property type="match status" value="1"/>
</dbReference>
<proteinExistence type="predicted"/>
<dbReference type="GO" id="GO:0003712">
    <property type="term" value="F:transcription coregulator activity"/>
    <property type="evidence" value="ECO:0007669"/>
    <property type="project" value="TreeGrafter"/>
</dbReference>
<dbReference type="SUPFAM" id="SSF51101">
    <property type="entry name" value="Mannose-binding lectins"/>
    <property type="match status" value="1"/>
</dbReference>
<protein>
    <recommendedName>
        <fullName evidence="2">Jacalin-type lectin domain-containing protein</fullName>
    </recommendedName>
</protein>
<dbReference type="PROSITE" id="PS51752">
    <property type="entry name" value="JACALIN_LECTIN"/>
    <property type="match status" value="1"/>
</dbReference>
<feature type="domain" description="Jacalin-type lectin" evidence="2">
    <location>
        <begin position="245"/>
        <end position="386"/>
    </location>
</feature>
<dbReference type="InterPro" id="IPR001229">
    <property type="entry name" value="Jacalin-like_lectin_dom"/>
</dbReference>
<keyword evidence="1" id="KW-0175">Coiled coil</keyword>
<dbReference type="SUPFAM" id="SSF56219">
    <property type="entry name" value="DNase I-like"/>
    <property type="match status" value="1"/>
</dbReference>
<gene>
    <name evidence="3" type="ORF">BBP00_00007363</name>
</gene>
<dbReference type="SMART" id="SM00915">
    <property type="entry name" value="Jacalin"/>
    <property type="match status" value="1"/>
</dbReference>
<feature type="coiled-coil region" evidence="1">
    <location>
        <begin position="426"/>
        <end position="456"/>
    </location>
</feature>
<dbReference type="InterPro" id="IPR036691">
    <property type="entry name" value="Endo/exonu/phosph_ase_sf"/>
</dbReference>
<dbReference type="GO" id="GO:0016791">
    <property type="term" value="F:phosphatase activity"/>
    <property type="evidence" value="ECO:0007669"/>
    <property type="project" value="InterPro"/>
</dbReference>
<dbReference type="Gene3D" id="1.10.287.370">
    <property type="match status" value="1"/>
</dbReference>
<dbReference type="EMBL" id="MBDO02000294">
    <property type="protein sequence ID" value="RLN57770.1"/>
    <property type="molecule type" value="Genomic_DNA"/>
</dbReference>
<dbReference type="InterPro" id="IPR009053">
    <property type="entry name" value="Prefoldin"/>
</dbReference>
<evidence type="ECO:0000256" key="1">
    <source>
        <dbReference type="SAM" id="Coils"/>
    </source>
</evidence>
<dbReference type="Pfam" id="PF01419">
    <property type="entry name" value="Jacalin"/>
    <property type="match status" value="1"/>
</dbReference>
<dbReference type="GO" id="GO:0045944">
    <property type="term" value="P:positive regulation of transcription by RNA polymerase II"/>
    <property type="evidence" value="ECO:0007669"/>
    <property type="project" value="TreeGrafter"/>
</dbReference>
<accession>A0A3F2RIC2</accession>
<evidence type="ECO:0000313" key="4">
    <source>
        <dbReference type="Proteomes" id="UP000277300"/>
    </source>
</evidence>
<evidence type="ECO:0000313" key="3">
    <source>
        <dbReference type="EMBL" id="RLN57770.1"/>
    </source>
</evidence>
<dbReference type="OrthoDB" id="40902at2759"/>
<dbReference type="InterPro" id="IPR036404">
    <property type="entry name" value="Jacalin-like_lectin_dom_sf"/>
</dbReference>
<dbReference type="InterPro" id="IPR000300">
    <property type="entry name" value="IPPc"/>
</dbReference>
<comment type="caution">
    <text evidence="3">The sequence shown here is derived from an EMBL/GenBank/DDBJ whole genome shotgun (WGS) entry which is preliminary data.</text>
</comment>
<reference evidence="3 4" key="1">
    <citation type="submission" date="2018-07" db="EMBL/GenBank/DDBJ databases">
        <title>Genome sequencing of oomycete isolates from Chile give support for New Zealand origin for Phytophthora kernoviae and make available the first Nothophytophthora sp. genome.</title>
        <authorList>
            <person name="Studholme D.J."/>
            <person name="Sanfuentes E."/>
            <person name="Panda P."/>
            <person name="Hill R."/>
            <person name="Sambles C."/>
            <person name="Grant M."/>
            <person name="Williams N.M."/>
            <person name="Mcdougal R.L."/>
        </authorList>
    </citation>
    <scope>NUCLEOTIDE SEQUENCE [LARGE SCALE GENOMIC DNA]</scope>
    <source>
        <strain evidence="3">Chile6</strain>
    </source>
</reference>
<dbReference type="CDD" id="cd23158">
    <property type="entry name" value="Prefoldin_UXT"/>
    <property type="match status" value="1"/>
</dbReference>
<name>A0A3F2RIC2_9STRA</name>
<dbReference type="Pfam" id="PF02996">
    <property type="entry name" value="Prefoldin"/>
    <property type="match status" value="1"/>
</dbReference>
<dbReference type="NCBIfam" id="TIGR00293">
    <property type="entry name" value="prefoldin subunit alpha"/>
    <property type="match status" value="1"/>
</dbReference>
<dbReference type="SUPFAM" id="SSF46579">
    <property type="entry name" value="Prefoldin"/>
    <property type="match status" value="1"/>
</dbReference>
<sequence>MGKRISDWDIVNIQEDFNYHAFLYSKNTHEHRTATSGGVPFGSGLNTLSHYPFTNVSGTERTQWKACSSNEGADCLTPKGFTRVEIQLDEGVAFDLYNLHSDAGTSAEDQKARASNLAQLGDYIKANSADKAVIVMGDTNTRYTRSLDTIAEFLQGTNLTDGWVEFVRNGKTSEKGAAPILCDKKNMTNECEVVDKIMYRGNNYITLTLDKWNNDNKAFLDSNKTGLSDHPPISSVFSWKLNPDLHLSDAFGGPHGTPFTDVALAAAGQTVSSITIRAEKRVDGVSLEVSDPTESTLAHGGTGGTPKKLQLKSGEYITSMEVHWGKKEERTRIFYLKFKTNKGRSVEGGTKTSAKATVTAPKGFQLSGLHGRSDKEVDALEPDITFNINTQHQSNLDTMATTSAESSTAALQRYGAFVEEVLRPQLKEILARRDALAQELQEYRELQELINELGQNSGKCLNTLMDIGERFHVRAKVPDTSLITVDIGLNFHVEMTISEARKFVQQHLLYLTEKRNKWQQKAREVSEHVNLVIASIQQLAALQ</sequence>
<dbReference type="Gene3D" id="2.100.10.30">
    <property type="entry name" value="Jacalin-like lectin domain"/>
    <property type="match status" value="1"/>
</dbReference>
<evidence type="ECO:0000259" key="2">
    <source>
        <dbReference type="PROSITE" id="PS51752"/>
    </source>
</evidence>
<dbReference type="Pfam" id="PF22669">
    <property type="entry name" value="Exo_endo_phos2"/>
    <property type="match status" value="1"/>
</dbReference>
<dbReference type="AlphaFoldDB" id="A0A3F2RIC2"/>
<dbReference type="CDD" id="cd09615">
    <property type="entry name" value="Jacalin_EEP"/>
    <property type="match status" value="1"/>
</dbReference>
<dbReference type="Proteomes" id="UP000277300">
    <property type="component" value="Unassembled WGS sequence"/>
</dbReference>
<dbReference type="PANTHER" id="PTHR13345:SF9">
    <property type="entry name" value="PROTEIN UXT"/>
    <property type="match status" value="1"/>
</dbReference>
<dbReference type="InterPro" id="IPR004127">
    <property type="entry name" value="Prefoldin_subunit_alpha"/>
</dbReference>
<dbReference type="PANTHER" id="PTHR13345">
    <property type="entry name" value="MEDIATOR OF RNA POLYMERASE II TRANSCRIPTION SUBUNIT 10"/>
    <property type="match status" value="1"/>
</dbReference>
<organism evidence="3 4">
    <name type="scientific">Phytophthora kernoviae</name>
    <dbReference type="NCBI Taxonomy" id="325452"/>
    <lineage>
        <taxon>Eukaryota</taxon>
        <taxon>Sar</taxon>
        <taxon>Stramenopiles</taxon>
        <taxon>Oomycota</taxon>
        <taxon>Peronosporomycetes</taxon>
        <taxon>Peronosporales</taxon>
        <taxon>Peronosporaceae</taxon>
        <taxon>Phytophthora</taxon>
    </lineage>
</organism>